<dbReference type="SUPFAM" id="SSF46689">
    <property type="entry name" value="Homeodomain-like"/>
    <property type="match status" value="1"/>
</dbReference>
<gene>
    <name evidence="7" type="ORF">QP939_03510</name>
</gene>
<dbReference type="Gene3D" id="1.10.357.10">
    <property type="entry name" value="Tetracycline Repressor, domain 2"/>
    <property type="match status" value="1"/>
</dbReference>
<evidence type="ECO:0000256" key="3">
    <source>
        <dbReference type="ARBA" id="ARBA00023125"/>
    </source>
</evidence>
<dbReference type="EMBL" id="CP127173">
    <property type="protein sequence ID" value="WIV57767.1"/>
    <property type="molecule type" value="Genomic_DNA"/>
</dbReference>
<accession>A0ABY8XQ65</accession>
<dbReference type="InterPro" id="IPR050109">
    <property type="entry name" value="HTH-type_TetR-like_transc_reg"/>
</dbReference>
<dbReference type="PRINTS" id="PR00455">
    <property type="entry name" value="HTHTETR"/>
</dbReference>
<dbReference type="InterPro" id="IPR001647">
    <property type="entry name" value="HTH_TetR"/>
</dbReference>
<name>A0ABY8XQ65_9PSEU</name>
<dbReference type="InterPro" id="IPR009057">
    <property type="entry name" value="Homeodomain-like_sf"/>
</dbReference>
<dbReference type="InterPro" id="IPR036271">
    <property type="entry name" value="Tet_transcr_reg_TetR-rel_C_sf"/>
</dbReference>
<evidence type="ECO:0000256" key="5">
    <source>
        <dbReference type="PROSITE-ProRule" id="PRU00335"/>
    </source>
</evidence>
<dbReference type="PROSITE" id="PS50977">
    <property type="entry name" value="HTH_TETR_2"/>
    <property type="match status" value="1"/>
</dbReference>
<evidence type="ECO:0000256" key="1">
    <source>
        <dbReference type="ARBA" id="ARBA00022491"/>
    </source>
</evidence>
<keyword evidence="8" id="KW-1185">Reference proteome</keyword>
<keyword evidence="4" id="KW-0804">Transcription</keyword>
<feature type="domain" description="HTH tetR-type" evidence="6">
    <location>
        <begin position="15"/>
        <end position="75"/>
    </location>
</feature>
<dbReference type="PANTHER" id="PTHR30055:SF234">
    <property type="entry name" value="HTH-TYPE TRANSCRIPTIONAL REGULATOR BETI"/>
    <property type="match status" value="1"/>
</dbReference>
<dbReference type="Pfam" id="PF00440">
    <property type="entry name" value="TetR_N"/>
    <property type="match status" value="1"/>
</dbReference>
<dbReference type="Pfam" id="PF13977">
    <property type="entry name" value="TetR_C_6"/>
    <property type="match status" value="1"/>
</dbReference>
<dbReference type="InterPro" id="IPR039538">
    <property type="entry name" value="BetI_C"/>
</dbReference>
<keyword evidence="1" id="KW-0678">Repressor</keyword>
<protein>
    <submittedName>
        <fullName evidence="7">TetR/AcrR family transcriptional regulator</fullName>
    </submittedName>
</protein>
<evidence type="ECO:0000313" key="7">
    <source>
        <dbReference type="EMBL" id="WIV57767.1"/>
    </source>
</evidence>
<feature type="DNA-binding region" description="H-T-H motif" evidence="5">
    <location>
        <begin position="38"/>
        <end position="57"/>
    </location>
</feature>
<evidence type="ECO:0000259" key="6">
    <source>
        <dbReference type="PROSITE" id="PS50977"/>
    </source>
</evidence>
<keyword evidence="2" id="KW-0805">Transcription regulation</keyword>
<evidence type="ECO:0000313" key="8">
    <source>
        <dbReference type="Proteomes" id="UP001227101"/>
    </source>
</evidence>
<dbReference type="Proteomes" id="UP001227101">
    <property type="component" value="Chromosome"/>
</dbReference>
<evidence type="ECO:0000256" key="4">
    <source>
        <dbReference type="ARBA" id="ARBA00023163"/>
    </source>
</evidence>
<dbReference type="SUPFAM" id="SSF48498">
    <property type="entry name" value="Tetracyclin repressor-like, C-terminal domain"/>
    <property type="match status" value="1"/>
</dbReference>
<organism evidence="7 8">
    <name type="scientific">Amycolatopsis nalaikhensis</name>
    <dbReference type="NCBI Taxonomy" id="715472"/>
    <lineage>
        <taxon>Bacteria</taxon>
        <taxon>Bacillati</taxon>
        <taxon>Actinomycetota</taxon>
        <taxon>Actinomycetes</taxon>
        <taxon>Pseudonocardiales</taxon>
        <taxon>Pseudonocardiaceae</taxon>
        <taxon>Amycolatopsis</taxon>
    </lineage>
</organism>
<dbReference type="PANTHER" id="PTHR30055">
    <property type="entry name" value="HTH-TYPE TRANSCRIPTIONAL REGULATOR RUTR"/>
    <property type="match status" value="1"/>
</dbReference>
<proteinExistence type="predicted"/>
<sequence>MTDRPARRTQEQRRAETERRVLDAAMALIARSGSRAVTLAEVGEAAGYSRGIVYHHFGSRERLLEAVVDEAQRFDVPAYQGDGLEHLVRIVEAYLRNVVRRTPSARAFLQLWGEAIAADPVLAPLFARRDADFRLLLANVVRQGVADGSIRSDANPAAAAVLVVALVRGTGLQLIAQPPVRGVPALIREATRSVRAAFAVTP</sequence>
<evidence type="ECO:0000256" key="2">
    <source>
        <dbReference type="ARBA" id="ARBA00023015"/>
    </source>
</evidence>
<dbReference type="RefSeq" id="WP_285455071.1">
    <property type="nucleotide sequence ID" value="NZ_CP127173.1"/>
</dbReference>
<keyword evidence="3 5" id="KW-0238">DNA-binding</keyword>
<reference evidence="7 8" key="1">
    <citation type="submission" date="2023-06" db="EMBL/GenBank/DDBJ databases">
        <authorList>
            <person name="Oyuntsetseg B."/>
            <person name="Kim S.B."/>
        </authorList>
    </citation>
    <scope>NUCLEOTIDE SEQUENCE [LARGE SCALE GENOMIC DNA]</scope>
    <source>
        <strain evidence="7 8">2-2</strain>
    </source>
</reference>